<organism evidence="3 4">
    <name type="scientific">Streptacidiphilus jiangxiensis</name>
    <dbReference type="NCBI Taxonomy" id="235985"/>
    <lineage>
        <taxon>Bacteria</taxon>
        <taxon>Bacillati</taxon>
        <taxon>Actinomycetota</taxon>
        <taxon>Actinomycetes</taxon>
        <taxon>Kitasatosporales</taxon>
        <taxon>Streptomycetaceae</taxon>
        <taxon>Streptacidiphilus</taxon>
    </lineage>
</organism>
<feature type="region of interest" description="Disordered" evidence="1">
    <location>
        <begin position="1"/>
        <end position="133"/>
    </location>
</feature>
<dbReference type="STRING" id="235985.SAMN05414137_11985"/>
<reference evidence="4" key="1">
    <citation type="submission" date="2016-10" db="EMBL/GenBank/DDBJ databases">
        <authorList>
            <person name="Varghese N."/>
        </authorList>
    </citation>
    <scope>NUCLEOTIDE SEQUENCE [LARGE SCALE GENOMIC DNA]</scope>
    <source>
        <strain evidence="4">DSM 45096 / BCRC 16803 / CGMCC 4.1857 / CIP 109030 / JCM 12277 / KCTC 19219 / NBRC 100920 / 33214</strain>
    </source>
</reference>
<evidence type="ECO:0000259" key="2">
    <source>
        <dbReference type="Pfam" id="PF01471"/>
    </source>
</evidence>
<proteinExistence type="predicted"/>
<feature type="compositionally biased region" description="Low complexity" evidence="1">
    <location>
        <begin position="190"/>
        <end position="227"/>
    </location>
</feature>
<dbReference type="EMBL" id="FOAZ01000019">
    <property type="protein sequence ID" value="SEM14208.1"/>
    <property type="molecule type" value="Genomic_DNA"/>
</dbReference>
<dbReference type="Pfam" id="PF01471">
    <property type="entry name" value="PG_binding_1"/>
    <property type="match status" value="1"/>
</dbReference>
<dbReference type="Proteomes" id="UP000183015">
    <property type="component" value="Unassembled WGS sequence"/>
</dbReference>
<accession>A0A1H7VZI2</accession>
<feature type="compositionally biased region" description="Low complexity" evidence="1">
    <location>
        <begin position="160"/>
        <end position="182"/>
    </location>
</feature>
<keyword evidence="4" id="KW-1185">Reference proteome</keyword>
<feature type="compositionally biased region" description="Gly residues" evidence="1">
    <location>
        <begin position="228"/>
        <end position="254"/>
    </location>
</feature>
<dbReference type="InterPro" id="IPR036365">
    <property type="entry name" value="PGBD-like_sf"/>
</dbReference>
<dbReference type="SUPFAM" id="SSF47090">
    <property type="entry name" value="PGBD-like"/>
    <property type="match status" value="1"/>
</dbReference>
<dbReference type="Gene3D" id="1.10.101.10">
    <property type="entry name" value="PGBD-like superfamily/PGBD"/>
    <property type="match status" value="1"/>
</dbReference>
<protein>
    <submittedName>
        <fullName evidence="3">Putative peptidoglycan binding domain-containing protein</fullName>
    </submittedName>
</protein>
<evidence type="ECO:0000256" key="1">
    <source>
        <dbReference type="SAM" id="MobiDB-lite"/>
    </source>
</evidence>
<name>A0A1H7VZI2_STRJI</name>
<evidence type="ECO:0000313" key="3">
    <source>
        <dbReference type="EMBL" id="SEM14208.1"/>
    </source>
</evidence>
<feature type="domain" description="Peptidoglycan binding-like" evidence="2">
    <location>
        <begin position="255"/>
        <end position="314"/>
    </location>
</feature>
<evidence type="ECO:0000313" key="4">
    <source>
        <dbReference type="Proteomes" id="UP000183015"/>
    </source>
</evidence>
<dbReference type="eggNOG" id="COG3409">
    <property type="taxonomic scope" value="Bacteria"/>
</dbReference>
<feature type="region of interest" description="Disordered" evidence="1">
    <location>
        <begin position="160"/>
        <end position="256"/>
    </location>
</feature>
<feature type="compositionally biased region" description="Low complexity" evidence="1">
    <location>
        <begin position="57"/>
        <end position="66"/>
    </location>
</feature>
<dbReference type="InterPro" id="IPR002477">
    <property type="entry name" value="Peptidoglycan-bd-like"/>
</dbReference>
<gene>
    <name evidence="3" type="ORF">SAMN05414137_11985</name>
</gene>
<dbReference type="AlphaFoldDB" id="A0A1H7VZI2"/>
<dbReference type="InterPro" id="IPR036366">
    <property type="entry name" value="PGBDSf"/>
</dbReference>
<feature type="compositionally biased region" description="Low complexity" evidence="1">
    <location>
        <begin position="81"/>
        <end position="133"/>
    </location>
</feature>
<sequence>MAFPPVDGDGRAVGHSDGSNDETTVLPPIDGDPALVRPYVRAAEPEAPRPEAPQAPQPEAQRLQAPHEQPQSAPWSQDAMATTVLPPVPAAASTPMAGATPPAAPYPGQEAPPRRAQARRTAAASAGPKRGKVLALTGGAVALVLIGTGAALLTRPSAAPSVAQSAPNTEVVPSSPSGSASPTPSPSPSARPSHSARPSASRTALPSPTRRTTPSATRAATPTSTGSSTGGNGNGTGAGGNGGSGSSGSLGPGSTGQAVVELQQDLRALHIDHHLQPTGVYDQQTAQDVIMFQACENVTDDPAGVFGPATQAAMQDALANGLSC</sequence>